<dbReference type="GO" id="GO:0015974">
    <property type="term" value="P:guanosine pentaphosphate catabolic process"/>
    <property type="evidence" value="ECO:0007669"/>
    <property type="project" value="InterPro"/>
</dbReference>
<reference evidence="5 6" key="1">
    <citation type="submission" date="2016-08" db="EMBL/GenBank/DDBJ databases">
        <authorList>
            <person name="Seilhamer J.J."/>
        </authorList>
    </citation>
    <scope>NUCLEOTIDE SEQUENCE [LARGE SCALE GENOMIC DNA]</scope>
    <source>
        <strain evidence="5 6">KCTC 42603</strain>
    </source>
</reference>
<dbReference type="EC" id="3.6.1.40" evidence="2"/>
<keyword evidence="1 2" id="KW-0378">Hydrolase</keyword>
<evidence type="ECO:0000256" key="2">
    <source>
        <dbReference type="HAMAP-Rule" id="MF_01550"/>
    </source>
</evidence>
<dbReference type="AlphaFoldDB" id="A0A1E7Z8N4"/>
<comment type="catalytic activity">
    <reaction evidence="2">
        <text>guanosine 3'-diphosphate 5'-triphosphate + H2O = guanosine 3',5'-bis(diphosphate) + phosphate + H(+)</text>
        <dbReference type="Rhea" id="RHEA:13073"/>
        <dbReference type="ChEBI" id="CHEBI:15377"/>
        <dbReference type="ChEBI" id="CHEBI:15378"/>
        <dbReference type="ChEBI" id="CHEBI:43474"/>
        <dbReference type="ChEBI" id="CHEBI:77828"/>
        <dbReference type="ChEBI" id="CHEBI:142410"/>
        <dbReference type="EC" id="3.6.1.40"/>
    </reaction>
</comment>
<keyword evidence="6" id="KW-1185">Reference proteome</keyword>
<evidence type="ECO:0000313" key="5">
    <source>
        <dbReference type="EMBL" id="OFC69812.1"/>
    </source>
</evidence>
<dbReference type="HAMAP" id="MF_01550">
    <property type="entry name" value="GppA"/>
    <property type="match status" value="1"/>
</dbReference>
<dbReference type="Gene3D" id="1.10.3210.10">
    <property type="entry name" value="Hypothetical protein af1432"/>
    <property type="match status" value="1"/>
</dbReference>
<dbReference type="OrthoDB" id="9793035at2"/>
<dbReference type="Gene3D" id="3.30.420.150">
    <property type="entry name" value="Exopolyphosphatase. Domain 2"/>
    <property type="match status" value="1"/>
</dbReference>
<comment type="similarity">
    <text evidence="2">Belongs to the GppA/Ppx family. GppA subfamily.</text>
</comment>
<feature type="domain" description="Ppx/GppA phosphatase N-terminal" evidence="3">
    <location>
        <begin position="29"/>
        <end position="310"/>
    </location>
</feature>
<name>A0A1E7Z8N4_9ALTE</name>
<dbReference type="UniPathway" id="UPA00908">
    <property type="reaction ID" value="UER00885"/>
</dbReference>
<dbReference type="PIRSF" id="PIRSF001267">
    <property type="entry name" value="Pyrophosphatase_GppA_Ppx"/>
    <property type="match status" value="1"/>
</dbReference>
<dbReference type="GO" id="GO:0008894">
    <property type="term" value="F:guanosine-5'-triphosphate,3'-diphosphate diphosphatase activity"/>
    <property type="evidence" value="ECO:0007669"/>
    <property type="project" value="UniProtKB-UniRule"/>
</dbReference>
<dbReference type="InterPro" id="IPR023709">
    <property type="entry name" value="Guo-5TP_3DP_PyrP"/>
</dbReference>
<dbReference type="InterPro" id="IPR043129">
    <property type="entry name" value="ATPase_NBD"/>
</dbReference>
<dbReference type="EMBL" id="MDHN01000037">
    <property type="protein sequence ID" value="OFC69812.1"/>
    <property type="molecule type" value="Genomic_DNA"/>
</dbReference>
<comment type="function">
    <text evidence="2">Catalyzes the conversion of pppGpp to ppGpp. Guanosine pentaphosphate (pppGpp) is a cytoplasmic signaling molecule which together with ppGpp controls the 'stringent response', an adaptive process that allows bacteria to respond to amino acid starvation, resulting in the coordinated regulation of numerous cellular activities.</text>
</comment>
<evidence type="ECO:0000259" key="3">
    <source>
        <dbReference type="Pfam" id="PF02541"/>
    </source>
</evidence>
<evidence type="ECO:0000259" key="4">
    <source>
        <dbReference type="Pfam" id="PF21447"/>
    </source>
</evidence>
<dbReference type="Gene3D" id="3.30.420.40">
    <property type="match status" value="1"/>
</dbReference>
<dbReference type="InterPro" id="IPR003695">
    <property type="entry name" value="Ppx_GppA_N"/>
</dbReference>
<dbReference type="STRING" id="1656094.BFC18_17040"/>
<dbReference type="InterPro" id="IPR048950">
    <property type="entry name" value="Ppx_GppA_C"/>
</dbReference>
<dbReference type="InterPro" id="IPR030673">
    <property type="entry name" value="PyroPPase_GppA_Ppx"/>
</dbReference>
<dbReference type="InterPro" id="IPR050273">
    <property type="entry name" value="GppA/Ppx_hydrolase"/>
</dbReference>
<dbReference type="FunFam" id="3.30.420.40:FF:000023">
    <property type="entry name" value="Guanosine-5'-triphosphate,3'-diphosphate pyrophosphatase"/>
    <property type="match status" value="1"/>
</dbReference>
<dbReference type="Pfam" id="PF21447">
    <property type="entry name" value="Ppx-GppA_III"/>
    <property type="match status" value="1"/>
</dbReference>
<sequence>MQPELQHDTTVDGEYYAAVDLGSNSFHMVVVHVVNGSVQIIGKVKQKVRLAAGLNDQMELDDVSMERGWQCLQTFAERLQDIPRSNIRVVATATLRLAVNAADFILKAEEILGHKLEVISGEEEARQIYLGVAYTSANQGNSLVIDIGGASTEIIIGNDMHPIHLVSLDMGCVTFMERYFPKGAITAENFEKAQYEANKLLDTAADTFLCFDWHNCLGASGTPQAITEILVAQGISDAIRLDYLYDLRQQCIDCQHIDSLTIKGLEDSRKPIFPSGLAILITLFERLKIRDMNISGGALREGLIYGMLDNLQENDRRSQTLNSTMKRYHIDRHHAEAVRGLALRLCHQLCAQTSLCHLDTEAVLGAAATLHEIGLHIEFKKHHEHGAYILSYIDLPGYTKLQRVAIRDLVKCHRLAIKSETFTHYHEEVRPMLEGLLRVLRIAVVLCLRRQNKHIPEVELKVTEDSWTLLFPDGWLAAHPLINAELANEVWLQHRAGWKLICK</sequence>
<dbReference type="PANTHER" id="PTHR30005:SF0">
    <property type="entry name" value="RETROGRADE REGULATION PROTEIN 2"/>
    <property type="match status" value="1"/>
</dbReference>
<dbReference type="FunFam" id="3.30.420.150:FF:000001">
    <property type="entry name" value="Guanosine-5'-triphosphate,3'-diphosphate pyrophosphatase"/>
    <property type="match status" value="1"/>
</dbReference>
<dbReference type="GO" id="GO:0015949">
    <property type="term" value="P:nucleobase-containing small molecule interconversion"/>
    <property type="evidence" value="ECO:0007669"/>
    <property type="project" value="TreeGrafter"/>
</dbReference>
<comment type="caution">
    <text evidence="5">The sequence shown here is derived from an EMBL/GenBank/DDBJ whole genome shotgun (WGS) entry which is preliminary data.</text>
</comment>
<feature type="domain" description="Ppx/GppA phosphatase C-terminal" evidence="4">
    <location>
        <begin position="317"/>
        <end position="489"/>
    </location>
</feature>
<comment type="pathway">
    <text evidence="2">Purine metabolism; ppGpp biosynthesis; ppGpp from GTP: step 2/2.</text>
</comment>
<dbReference type="Proteomes" id="UP000175691">
    <property type="component" value="Unassembled WGS sequence"/>
</dbReference>
<dbReference type="RefSeq" id="WP_070126610.1">
    <property type="nucleotide sequence ID" value="NZ_MDHN01000037.1"/>
</dbReference>
<protein>
    <recommendedName>
        <fullName evidence="2">Guanosine-5'-triphosphate,3'-diphosphate pyrophosphatase</fullName>
        <ecNumber evidence="2">3.6.1.40</ecNumber>
    </recommendedName>
    <alternativeName>
        <fullName evidence="2">Guanosine pentaphosphate phosphohydrolase</fullName>
    </alternativeName>
    <alternativeName>
        <fullName evidence="2">pppGpp-5'-phosphohydrolase</fullName>
    </alternativeName>
</protein>
<organism evidence="5 6">
    <name type="scientific">Alteromonas confluentis</name>
    <dbReference type="NCBI Taxonomy" id="1656094"/>
    <lineage>
        <taxon>Bacteria</taxon>
        <taxon>Pseudomonadati</taxon>
        <taxon>Pseudomonadota</taxon>
        <taxon>Gammaproteobacteria</taxon>
        <taxon>Alteromonadales</taxon>
        <taxon>Alteromonadaceae</taxon>
        <taxon>Alteromonas/Salinimonas group</taxon>
        <taxon>Alteromonas</taxon>
    </lineage>
</organism>
<dbReference type="SUPFAM" id="SSF109604">
    <property type="entry name" value="HD-domain/PDEase-like"/>
    <property type="match status" value="1"/>
</dbReference>
<dbReference type="Pfam" id="PF02541">
    <property type="entry name" value="Ppx-GppA"/>
    <property type="match status" value="1"/>
</dbReference>
<evidence type="ECO:0000313" key="6">
    <source>
        <dbReference type="Proteomes" id="UP000175691"/>
    </source>
</evidence>
<dbReference type="PANTHER" id="PTHR30005">
    <property type="entry name" value="EXOPOLYPHOSPHATASE"/>
    <property type="match status" value="1"/>
</dbReference>
<evidence type="ECO:0000256" key="1">
    <source>
        <dbReference type="ARBA" id="ARBA00022801"/>
    </source>
</evidence>
<gene>
    <name evidence="2" type="primary">gppA</name>
    <name evidence="5" type="ORF">BFC18_17040</name>
</gene>
<proteinExistence type="inferred from homology"/>
<dbReference type="GO" id="GO:0015970">
    <property type="term" value="P:guanosine tetraphosphate biosynthetic process"/>
    <property type="evidence" value="ECO:0007669"/>
    <property type="project" value="UniProtKB-UniRule"/>
</dbReference>
<dbReference type="SUPFAM" id="SSF53067">
    <property type="entry name" value="Actin-like ATPase domain"/>
    <property type="match status" value="2"/>
</dbReference>
<accession>A0A1E7Z8N4</accession>